<feature type="transmembrane region" description="Helical" evidence="8">
    <location>
        <begin position="363"/>
        <end position="388"/>
    </location>
</feature>
<feature type="domain" description="ABC3 transporter permease C-terminal" evidence="9">
    <location>
        <begin position="733"/>
        <end position="849"/>
    </location>
</feature>
<feature type="domain" description="MacB-like periplasmic core" evidence="10">
    <location>
        <begin position="499"/>
        <end position="700"/>
    </location>
</feature>
<evidence type="ECO:0000256" key="6">
    <source>
        <dbReference type="ARBA" id="ARBA00038076"/>
    </source>
</evidence>
<dbReference type="AlphaFoldDB" id="A0A916WT57"/>
<feature type="region of interest" description="Disordered" evidence="7">
    <location>
        <begin position="123"/>
        <end position="152"/>
    </location>
</feature>
<organism evidence="11 12">
    <name type="scientific">Gordonia jinhuaensis</name>
    <dbReference type="NCBI Taxonomy" id="1517702"/>
    <lineage>
        <taxon>Bacteria</taxon>
        <taxon>Bacillati</taxon>
        <taxon>Actinomycetota</taxon>
        <taxon>Actinomycetes</taxon>
        <taxon>Mycobacteriales</taxon>
        <taxon>Gordoniaceae</taxon>
        <taxon>Gordonia</taxon>
    </lineage>
</organism>
<feature type="transmembrane region" description="Helical" evidence="8">
    <location>
        <begin position="325"/>
        <end position="351"/>
    </location>
</feature>
<feature type="transmembrane region" description="Helical" evidence="8">
    <location>
        <begin position="419"/>
        <end position="438"/>
    </location>
</feature>
<feature type="transmembrane region" description="Helical" evidence="8">
    <location>
        <begin position="499"/>
        <end position="520"/>
    </location>
</feature>
<dbReference type="InterPro" id="IPR050250">
    <property type="entry name" value="Macrolide_Exporter_MacB"/>
</dbReference>
<dbReference type="Pfam" id="PF02687">
    <property type="entry name" value="FtsX"/>
    <property type="match status" value="2"/>
</dbReference>
<keyword evidence="2" id="KW-1003">Cell membrane</keyword>
<evidence type="ECO:0000256" key="1">
    <source>
        <dbReference type="ARBA" id="ARBA00004651"/>
    </source>
</evidence>
<proteinExistence type="inferred from homology"/>
<evidence type="ECO:0000259" key="9">
    <source>
        <dbReference type="Pfam" id="PF02687"/>
    </source>
</evidence>
<gene>
    <name evidence="11" type="ORF">GCM10011489_15360</name>
</gene>
<dbReference type="InterPro" id="IPR003838">
    <property type="entry name" value="ABC3_permease_C"/>
</dbReference>
<keyword evidence="5 8" id="KW-0472">Membrane</keyword>
<dbReference type="EMBL" id="BMGC01000008">
    <property type="protein sequence ID" value="GGB28096.1"/>
    <property type="molecule type" value="Genomic_DNA"/>
</dbReference>
<keyword evidence="4 8" id="KW-1133">Transmembrane helix</keyword>
<keyword evidence="3 8" id="KW-0812">Transmembrane</keyword>
<dbReference type="GO" id="GO:0005886">
    <property type="term" value="C:plasma membrane"/>
    <property type="evidence" value="ECO:0007669"/>
    <property type="project" value="UniProtKB-SubCell"/>
</dbReference>
<evidence type="ECO:0000256" key="3">
    <source>
        <dbReference type="ARBA" id="ARBA00022692"/>
    </source>
</evidence>
<dbReference type="InterPro" id="IPR025857">
    <property type="entry name" value="MacB_PCD"/>
</dbReference>
<dbReference type="PANTHER" id="PTHR30572:SF4">
    <property type="entry name" value="ABC TRANSPORTER PERMEASE YTRF"/>
    <property type="match status" value="1"/>
</dbReference>
<comment type="subcellular location">
    <subcellularLocation>
        <location evidence="1">Cell membrane</location>
        <topology evidence="1">Multi-pass membrane protein</topology>
    </subcellularLocation>
</comment>
<feature type="transmembrane region" description="Helical" evidence="8">
    <location>
        <begin position="273"/>
        <end position="294"/>
    </location>
</feature>
<evidence type="ECO:0000259" key="10">
    <source>
        <dbReference type="Pfam" id="PF12704"/>
    </source>
</evidence>
<dbReference type="PANTHER" id="PTHR30572">
    <property type="entry name" value="MEMBRANE COMPONENT OF TRANSPORTER-RELATED"/>
    <property type="match status" value="1"/>
</dbReference>
<dbReference type="GO" id="GO:0022857">
    <property type="term" value="F:transmembrane transporter activity"/>
    <property type="evidence" value="ECO:0007669"/>
    <property type="project" value="TreeGrafter"/>
</dbReference>
<evidence type="ECO:0000256" key="7">
    <source>
        <dbReference type="SAM" id="MobiDB-lite"/>
    </source>
</evidence>
<evidence type="ECO:0000256" key="8">
    <source>
        <dbReference type="SAM" id="Phobius"/>
    </source>
</evidence>
<feature type="transmembrane region" description="Helical" evidence="8">
    <location>
        <begin position="817"/>
        <end position="840"/>
    </location>
</feature>
<evidence type="ECO:0000313" key="12">
    <source>
        <dbReference type="Proteomes" id="UP000621454"/>
    </source>
</evidence>
<accession>A0A916WT57</accession>
<evidence type="ECO:0000313" key="11">
    <source>
        <dbReference type="EMBL" id="GGB28096.1"/>
    </source>
</evidence>
<dbReference type="Pfam" id="PF12704">
    <property type="entry name" value="MacB_PCD"/>
    <property type="match status" value="2"/>
</dbReference>
<feature type="domain" description="MacB-like periplasmic core" evidence="10">
    <location>
        <begin position="27"/>
        <end position="246"/>
    </location>
</feature>
<keyword evidence="12" id="KW-1185">Reference proteome</keyword>
<reference evidence="11" key="1">
    <citation type="journal article" date="2014" name="Int. J. Syst. Evol. Microbiol.">
        <title>Complete genome sequence of Corynebacterium casei LMG S-19264T (=DSM 44701T), isolated from a smear-ripened cheese.</title>
        <authorList>
            <consortium name="US DOE Joint Genome Institute (JGI-PGF)"/>
            <person name="Walter F."/>
            <person name="Albersmeier A."/>
            <person name="Kalinowski J."/>
            <person name="Ruckert C."/>
        </authorList>
    </citation>
    <scope>NUCLEOTIDE SEQUENCE</scope>
    <source>
        <strain evidence="11">CGMCC 1.12827</strain>
    </source>
</reference>
<reference evidence="11" key="2">
    <citation type="submission" date="2020-09" db="EMBL/GenBank/DDBJ databases">
        <authorList>
            <person name="Sun Q."/>
            <person name="Zhou Y."/>
        </authorList>
    </citation>
    <scope>NUCLEOTIDE SEQUENCE</scope>
    <source>
        <strain evidence="11">CGMCC 1.12827</strain>
    </source>
</reference>
<evidence type="ECO:0000256" key="5">
    <source>
        <dbReference type="ARBA" id="ARBA00023136"/>
    </source>
</evidence>
<evidence type="ECO:0000256" key="2">
    <source>
        <dbReference type="ARBA" id="ARBA00022475"/>
    </source>
</evidence>
<comment type="caution">
    <text evidence="11">The sequence shown here is derived from an EMBL/GenBank/DDBJ whole genome shotgun (WGS) entry which is preliminary data.</text>
</comment>
<name>A0A916WT57_9ACTN</name>
<protein>
    <submittedName>
        <fullName evidence="11">ABC transporter permease</fullName>
    </submittedName>
</protein>
<feature type="transmembrane region" description="Helical" evidence="8">
    <location>
        <begin position="778"/>
        <end position="805"/>
    </location>
</feature>
<feature type="transmembrane region" description="Helical" evidence="8">
    <location>
        <begin position="444"/>
        <end position="465"/>
    </location>
</feature>
<feature type="transmembrane region" description="Helical" evidence="8">
    <location>
        <begin position="730"/>
        <end position="755"/>
    </location>
</feature>
<dbReference type="Proteomes" id="UP000621454">
    <property type="component" value="Unassembled WGS sequence"/>
</dbReference>
<evidence type="ECO:0000256" key="4">
    <source>
        <dbReference type="ARBA" id="ARBA00022989"/>
    </source>
</evidence>
<comment type="similarity">
    <text evidence="6">Belongs to the ABC-4 integral membrane protein family.</text>
</comment>
<feature type="domain" description="ABC3 transporter permease C-terminal" evidence="9">
    <location>
        <begin position="280"/>
        <end position="399"/>
    </location>
</feature>
<sequence>MASAATGRAAMFKVSLRNLAAHKLRLALTVLSVLLGTSFVAGSMVFTGTISNAFSSIFDNVALGTAVQISPEKGQSAGVPDSVLDEVTARRSELGADRIVADYRGTVTLAKANGKALSTGGAPSIGSAFLPPDQRLSDTDSALKPGGRAPTGDTEIALNAAAADKAGLHVGSRTKVVTGAGSSMPIPVTVVGILDVPGDTGGFVNVQFDQSFAKDMFTDGSHSSYIAMSAVRGVSDDQLKQRVEQLVGNGYKVQTGDEIRQEEKDRINQFLSVFNYILLAFAAIGLVVGTFIIYNTFSMIVAQRVRELALLRAIGASRGQVTRSVLFEAFVVGLLGGVLGLGIGIGIAAILRAVTSGSGLPHASLAISATAVIATILVGVIVTMLSAWAPARRASSISPVEAMRESMTDGASSLRGRTIVGTVLGIIGIALIVIGAFGEGTGPAITVGAGAVAVIVAVVLVAPALSRPIVGAMGTVLGKPFGKLGLLARTNAVRNPRRTAATAFALTLGLMLVAMIGTIGTSFKHTVDTTVDAGIKADLILSSSNQGTVPASVRPTVSRVDGVSQAVGFGGISATVDGASVVGTSPSGPIGSVLSVDKVGGGKFGPQEQVPADGLWVSKSKSGDRGWAVGDTVTFTGPSGTTVPVRVEGVYDNNQLLGNWLMGSGAYERLMPEVLRSDQVILVKIAPGQSLSVVKKRLEDATGDFLTVSVQDRAEFKGQVSSQIDQMLSVLYAMLGLALVIAVLGIVNTLALSVIERTREIGMLRAIGMSRAQVRRMIYLESVLIAIFGAVLGVLMGCCFGAALVSTLKKWGIGDPVLPWSLIITTLIGAAVVGVLAALWPASRAAHIRPLEAIAE</sequence>